<dbReference type="PROSITE" id="PS50092">
    <property type="entry name" value="TSP1"/>
    <property type="match status" value="6"/>
</dbReference>
<comment type="subcellular location">
    <subcellularLocation>
        <location evidence="1">Secreted</location>
    </subcellularLocation>
</comment>
<dbReference type="Pfam" id="PF05986">
    <property type="entry name" value="ADAMTS_spacer1"/>
    <property type="match status" value="1"/>
</dbReference>
<keyword evidence="10" id="KW-1185">Reference proteome</keyword>
<dbReference type="Pfam" id="PF08686">
    <property type="entry name" value="PLAC"/>
    <property type="match status" value="1"/>
</dbReference>
<dbReference type="PRINTS" id="PR01857">
    <property type="entry name" value="ADAMTSFAMILY"/>
</dbReference>
<dbReference type="SMART" id="SM00209">
    <property type="entry name" value="TSP1"/>
    <property type="match status" value="6"/>
</dbReference>
<dbReference type="InterPro" id="IPR000884">
    <property type="entry name" value="TSP1_rpt"/>
</dbReference>
<dbReference type="PANTHER" id="PTHR13723:SF159">
    <property type="entry name" value="PLAC DOMAIN-CONTAINING PROTEIN"/>
    <property type="match status" value="1"/>
</dbReference>
<evidence type="ECO:0000259" key="8">
    <source>
        <dbReference type="PROSITE" id="PS50900"/>
    </source>
</evidence>
<feature type="signal peptide" evidence="7">
    <location>
        <begin position="1"/>
        <end position="30"/>
    </location>
</feature>
<dbReference type="SUPFAM" id="SSF82895">
    <property type="entry name" value="TSP-1 type 1 repeat"/>
    <property type="match status" value="6"/>
</dbReference>
<evidence type="ECO:0000313" key="10">
    <source>
        <dbReference type="Proteomes" id="UP000826234"/>
    </source>
</evidence>
<protein>
    <recommendedName>
        <fullName evidence="8">PLAC domain-containing protein</fullName>
    </recommendedName>
</protein>
<dbReference type="Gene3D" id="2.60.120.830">
    <property type="match status" value="1"/>
</dbReference>
<evidence type="ECO:0000256" key="1">
    <source>
        <dbReference type="ARBA" id="ARBA00004613"/>
    </source>
</evidence>
<dbReference type="Pfam" id="PF00090">
    <property type="entry name" value="TSP_1"/>
    <property type="match status" value="1"/>
</dbReference>
<dbReference type="Pfam" id="PF19030">
    <property type="entry name" value="TSP1_ADAMTS"/>
    <property type="match status" value="5"/>
</dbReference>
<dbReference type="PROSITE" id="PS50900">
    <property type="entry name" value="PLAC"/>
    <property type="match status" value="1"/>
</dbReference>
<name>A0ABQ7SLS1_PHRPL</name>
<organism evidence="9 10">
    <name type="scientific">Phrynosoma platyrhinos</name>
    <name type="common">Desert horned lizard</name>
    <dbReference type="NCBI Taxonomy" id="52577"/>
    <lineage>
        <taxon>Eukaryota</taxon>
        <taxon>Metazoa</taxon>
        <taxon>Chordata</taxon>
        <taxon>Craniata</taxon>
        <taxon>Vertebrata</taxon>
        <taxon>Euteleostomi</taxon>
        <taxon>Lepidosauria</taxon>
        <taxon>Squamata</taxon>
        <taxon>Bifurcata</taxon>
        <taxon>Unidentata</taxon>
        <taxon>Episquamata</taxon>
        <taxon>Toxicofera</taxon>
        <taxon>Iguania</taxon>
        <taxon>Phrynosomatidae</taxon>
        <taxon>Phrynosomatinae</taxon>
        <taxon>Phrynosoma</taxon>
    </lineage>
</organism>
<evidence type="ECO:0000256" key="2">
    <source>
        <dbReference type="ARBA" id="ARBA00022525"/>
    </source>
</evidence>
<feature type="compositionally biased region" description="Low complexity" evidence="6">
    <location>
        <begin position="44"/>
        <end position="62"/>
    </location>
</feature>
<evidence type="ECO:0000256" key="6">
    <source>
        <dbReference type="SAM" id="MobiDB-lite"/>
    </source>
</evidence>
<evidence type="ECO:0000313" key="9">
    <source>
        <dbReference type="EMBL" id="KAH0618269.1"/>
    </source>
</evidence>
<dbReference type="InterPro" id="IPR036383">
    <property type="entry name" value="TSP1_rpt_sf"/>
</dbReference>
<dbReference type="InterPro" id="IPR010909">
    <property type="entry name" value="PLAC"/>
</dbReference>
<dbReference type="PANTHER" id="PTHR13723">
    <property type="entry name" value="ADAMTS A DISINTEGRIN AND METALLOPROTEASE WITH THROMBOSPONDIN MOTIFS PROTEASE"/>
    <property type="match status" value="1"/>
</dbReference>
<feature type="chain" id="PRO_5046653783" description="PLAC domain-containing protein" evidence="7">
    <location>
        <begin position="31"/>
        <end position="1039"/>
    </location>
</feature>
<gene>
    <name evidence="9" type="ORF">JD844_017302</name>
</gene>
<keyword evidence="3 7" id="KW-0732">Signal</keyword>
<evidence type="ECO:0000256" key="4">
    <source>
        <dbReference type="ARBA" id="ARBA00022737"/>
    </source>
</evidence>
<dbReference type="Gene3D" id="2.20.100.10">
    <property type="entry name" value="Thrombospondin type-1 (TSP1) repeat"/>
    <property type="match status" value="6"/>
</dbReference>
<comment type="caution">
    <text evidence="9">The sequence shown here is derived from an EMBL/GenBank/DDBJ whole genome shotgun (WGS) entry which is preliminary data.</text>
</comment>
<keyword evidence="5" id="KW-1015">Disulfide bond</keyword>
<sequence>MAAPPALRLRGPRVLILLLASAALRAKVSPQEEEEEEEARPRTGKGSPGSCKKPPSSVKPSSLFQNSHSEERPAKTISVIRNGGGDPLCRFNRLASASQISWDSSEAAEGAGTWNEEVTKWWGEWSSWSTCSRTCGGGVMSRERHCLQQRLQVAQGTNSSMCVGQPKHYQLCQQQPCPANTTSFKQHQCASFNAKAFGKHYYHWMPLYPDDYTSISNKPCDLQCTTRSGERQLMARAQDGTSCKDGTYQGVCISGKCEPIGCDGSLYSSQVMDRCRVCGGDGSTCYRVSGSFRKGISQLGYVFITNIPAGATDILIIEQRKAENILALADVSGHFFFNGNSAVDNPQNFKVAGTIFKYRRPSNLHSDGLEYIIAQGPTNQSLNAMYYNFNGKMPHVTYDYTVPRTLSPALQTVSPVIKMPLHLHLPEPSHDHQEAVPPIPVDFNATWISLTPDDIGERFSQGEEHGSMGFKSQNFFPSNSSGQGRDWDWKHRAEEERFGFQVRQVYHTNGAGEDEEVAASRETELDDRLNHITVSTVMPHGAARPELQETIRFGPSRLRLFRKLCLQDPHNAAICRELHYLTIKLGRKNSTTVFWGHPLVEWPEGLRKQPPRKNFLEHVNAEVYAVDEATNDTAITSSSKPSSSSTFQLGFVNKHLSESHQGTGTESNDFELNPLGHDDISLADMYRWKVSAYAPCSSTCTSGSFVAAAGFEEWETSRWSECSRTCSEGYQYRTVRCWKMLAPGFDSSVYDDMCESAGLTRPMERKQCKNKACGPQWELSEWSECSARCGGPGTMKREVRCSVEPNLCNNSVRPVSEKECSGPPCDRHWAASDWGPCSGLCGEGRMSRFVTCRNLEGKVISDSQCNPNTKPLAIYPCGDKNCPAHWLEQEWDQCNATCGRGIKRRTVLCVGLENGLYREYPEEHCDALLKPEVQASCFRRPCSTWFSTSWSQCSKTCGTGLRFREVKCYQGETLGQGCESASKPEAKQTCQLQLCPTDAPDEDCEDKATANCVLVLKVKLCSHWYYRKACCRSCRSKSL</sequence>
<dbReference type="InterPro" id="IPR010294">
    <property type="entry name" value="ADAMTS_spacer1"/>
</dbReference>
<evidence type="ECO:0000256" key="5">
    <source>
        <dbReference type="ARBA" id="ARBA00023157"/>
    </source>
</evidence>
<proteinExistence type="predicted"/>
<dbReference type="Proteomes" id="UP000826234">
    <property type="component" value="Unassembled WGS sequence"/>
</dbReference>
<dbReference type="InterPro" id="IPR045371">
    <property type="entry name" value="ADAMTS_CR_3"/>
</dbReference>
<dbReference type="EMBL" id="JAIPUX010005289">
    <property type="protein sequence ID" value="KAH0618269.1"/>
    <property type="molecule type" value="Genomic_DNA"/>
</dbReference>
<feature type="region of interest" description="Disordered" evidence="6">
    <location>
        <begin position="26"/>
        <end position="80"/>
    </location>
</feature>
<evidence type="ECO:0000256" key="7">
    <source>
        <dbReference type="SAM" id="SignalP"/>
    </source>
</evidence>
<evidence type="ECO:0000256" key="3">
    <source>
        <dbReference type="ARBA" id="ARBA00022729"/>
    </source>
</evidence>
<dbReference type="InterPro" id="IPR050439">
    <property type="entry name" value="ADAMTS_ADAMTS-like"/>
</dbReference>
<dbReference type="Pfam" id="PF19236">
    <property type="entry name" value="ADAMTS_CR_3"/>
    <property type="match status" value="1"/>
</dbReference>
<dbReference type="InterPro" id="IPR013273">
    <property type="entry name" value="ADAMTS/ADAMTS-like"/>
</dbReference>
<keyword evidence="4" id="KW-0677">Repeat</keyword>
<feature type="domain" description="PLAC" evidence="8">
    <location>
        <begin position="1000"/>
        <end position="1038"/>
    </location>
</feature>
<accession>A0ABQ7SLS1</accession>
<keyword evidence="2" id="KW-0964">Secreted</keyword>
<reference evidence="9 10" key="1">
    <citation type="journal article" date="2022" name="Gigascience">
        <title>A chromosome-level genome assembly and annotation of the desert horned lizard, Phrynosoma platyrhinos, provides insight into chromosomal rearrangements among reptiles.</title>
        <authorList>
            <person name="Koochekian N."/>
            <person name="Ascanio A."/>
            <person name="Farleigh K."/>
            <person name="Card D.C."/>
            <person name="Schield D.R."/>
            <person name="Castoe T.A."/>
            <person name="Jezkova T."/>
        </authorList>
    </citation>
    <scope>NUCLEOTIDE SEQUENCE [LARGE SCALE GENOMIC DNA]</scope>
    <source>
        <strain evidence="9">NK-2021</strain>
    </source>
</reference>